<organism evidence="1 2">
    <name type="scientific">Streptomyces europaeiscabiei</name>
    <dbReference type="NCBI Taxonomy" id="146819"/>
    <lineage>
        <taxon>Bacteria</taxon>
        <taxon>Bacillati</taxon>
        <taxon>Actinomycetota</taxon>
        <taxon>Actinomycetes</taxon>
        <taxon>Kitasatosporales</taxon>
        <taxon>Streptomycetaceae</taxon>
        <taxon>Streptomyces</taxon>
    </lineage>
</organism>
<dbReference type="InterPro" id="IPR045642">
    <property type="entry name" value="DUF6406"/>
</dbReference>
<dbReference type="Pfam" id="PF19944">
    <property type="entry name" value="DUF6406"/>
    <property type="match status" value="1"/>
</dbReference>
<dbReference type="Proteomes" id="UP001273589">
    <property type="component" value="Unassembled WGS sequence"/>
</dbReference>
<proteinExistence type="predicted"/>
<accession>A0AAJ2PY16</accession>
<evidence type="ECO:0000313" key="2">
    <source>
        <dbReference type="Proteomes" id="UP001273589"/>
    </source>
</evidence>
<protein>
    <submittedName>
        <fullName evidence="1">Uncharacterized protein</fullName>
    </submittedName>
</protein>
<comment type="caution">
    <text evidence="1">The sequence shown here is derived from an EMBL/GenBank/DDBJ whole genome shotgun (WGS) entry which is preliminary data.</text>
</comment>
<gene>
    <name evidence="1" type="ORF">PV367_40065</name>
</gene>
<dbReference type="EMBL" id="JARAWN010000468">
    <property type="protein sequence ID" value="MDX3135858.1"/>
    <property type="molecule type" value="Genomic_DNA"/>
</dbReference>
<reference evidence="1" key="1">
    <citation type="journal article" date="2023" name="Microb. Genom.">
        <title>Mesoterricola silvestris gen. nov., sp. nov., Mesoterricola sediminis sp. nov., Geothrix oryzae sp. nov., Geothrix edaphica sp. nov., Geothrix rubra sp. nov., and Geothrix limicola sp. nov., six novel members of Acidobacteriota isolated from soils.</title>
        <authorList>
            <person name="Weisberg A.J."/>
            <person name="Pearce E."/>
            <person name="Kramer C.G."/>
            <person name="Chang J.H."/>
            <person name="Clarke C.R."/>
        </authorList>
    </citation>
    <scope>NUCLEOTIDE SEQUENCE</scope>
    <source>
        <strain evidence="1">ND06-05F</strain>
    </source>
</reference>
<dbReference type="AlphaFoldDB" id="A0AAJ2PY16"/>
<sequence>MHPIVTAFGGRIRNAMMTQEIALAPNTQANRPIGSFSVIHVHAPREQAATVRLCVESAGEEARYSLTVGDVFPVQDQRWKLDRIADLYSPTGDWTVVLSRVA</sequence>
<name>A0AAJ2PY16_9ACTN</name>
<evidence type="ECO:0000313" key="1">
    <source>
        <dbReference type="EMBL" id="MDX3135858.1"/>
    </source>
</evidence>
<dbReference type="RefSeq" id="WP_319698521.1">
    <property type="nucleotide sequence ID" value="NZ_JARAWN010000468.1"/>
</dbReference>